<dbReference type="PANTHER" id="PTHR46847:SF1">
    <property type="entry name" value="D-ALLOSE-BINDING PERIPLASMIC PROTEIN-RELATED"/>
    <property type="match status" value="1"/>
</dbReference>
<evidence type="ECO:0000256" key="2">
    <source>
        <dbReference type="ARBA" id="ARBA00007639"/>
    </source>
</evidence>
<feature type="domain" description="Periplasmic binding protein" evidence="5">
    <location>
        <begin position="50"/>
        <end position="302"/>
    </location>
</feature>
<dbReference type="InterPro" id="IPR028082">
    <property type="entry name" value="Peripla_BP_I"/>
</dbReference>
<gene>
    <name evidence="6" type="ORF">SAMN04489726_4320</name>
</gene>
<dbReference type="eggNOG" id="COG1879">
    <property type="taxonomic scope" value="Bacteria"/>
</dbReference>
<evidence type="ECO:0000313" key="7">
    <source>
        <dbReference type="Proteomes" id="UP000183376"/>
    </source>
</evidence>
<proteinExistence type="inferred from homology"/>
<dbReference type="SUPFAM" id="SSF53822">
    <property type="entry name" value="Periplasmic binding protein-like I"/>
    <property type="match status" value="1"/>
</dbReference>
<evidence type="ECO:0000313" key="6">
    <source>
        <dbReference type="EMBL" id="SDM98400.1"/>
    </source>
</evidence>
<dbReference type="InterPro" id="IPR025997">
    <property type="entry name" value="SBP_2_dom"/>
</dbReference>
<keyword evidence="3 4" id="KW-0732">Signal</keyword>
<protein>
    <submittedName>
        <fullName evidence="6">Monosaccharide ABC transporter substrate-binding protein, CUT2 family</fullName>
    </submittedName>
</protein>
<reference evidence="6 7" key="1">
    <citation type="submission" date="2016-10" db="EMBL/GenBank/DDBJ databases">
        <authorList>
            <person name="de Groot N.N."/>
        </authorList>
    </citation>
    <scope>NUCLEOTIDE SEQUENCE [LARGE SCALE GENOMIC DNA]</scope>
    <source>
        <strain evidence="6 7">DSM 44149</strain>
    </source>
</reference>
<dbReference type="AlphaFoldDB" id="A0A1G9XNT4"/>
<evidence type="ECO:0000259" key="5">
    <source>
        <dbReference type="Pfam" id="PF13407"/>
    </source>
</evidence>
<comment type="subcellular location">
    <subcellularLocation>
        <location evidence="1">Cell envelope</location>
    </subcellularLocation>
</comment>
<accession>A0A1G9XNT4</accession>
<dbReference type="EMBL" id="LT629701">
    <property type="protein sequence ID" value="SDM98400.1"/>
    <property type="molecule type" value="Genomic_DNA"/>
</dbReference>
<evidence type="ECO:0000256" key="4">
    <source>
        <dbReference type="SAM" id="SignalP"/>
    </source>
</evidence>
<dbReference type="Gene3D" id="3.40.50.2300">
    <property type="match status" value="2"/>
</dbReference>
<evidence type="ECO:0000256" key="3">
    <source>
        <dbReference type="ARBA" id="ARBA00022729"/>
    </source>
</evidence>
<dbReference type="GO" id="GO:0030313">
    <property type="term" value="C:cell envelope"/>
    <property type="evidence" value="ECO:0007669"/>
    <property type="project" value="UniProtKB-SubCell"/>
</dbReference>
<feature type="chain" id="PRO_5009246140" evidence="4">
    <location>
        <begin position="22"/>
        <end position="332"/>
    </location>
</feature>
<dbReference type="Pfam" id="PF13407">
    <property type="entry name" value="Peripla_BP_4"/>
    <property type="match status" value="1"/>
</dbReference>
<dbReference type="OrthoDB" id="9800520at2"/>
<dbReference type="PROSITE" id="PS51257">
    <property type="entry name" value="PROKAR_LIPOPROTEIN"/>
    <property type="match status" value="1"/>
</dbReference>
<dbReference type="STRING" id="211114.SAMN04489726_4320"/>
<sequence>MPLNKNVVRIGAAVAATLVLAACGGGKIGESGDGQAGSNKPNNKKLTLITGVKAEPFYISMRCGAEAEAKKAGYELNTQEPDKFEASLQSPIVTGVLSTKPAGVLIAPTDNKALAAPMKQLTGAGIKVVEVDTALEDKSVAQSSISSNNEQGGQLAAQTLAKLVGSGTGSVLVLNTKAGTSTTDARAKGFEAEIKKYPNLKYLGQQYTDNEPSIAAQRVSAALSANPDLVGVFATNLNSGEGAATSLRNANKQGAVKLVGFDASPKQVDDLRNGGVQALIAQDPATIGSKGVQQAIAAIEGKPVTRDIATDLVALTKDDMQSKSQYFYKQSC</sequence>
<keyword evidence="7" id="KW-1185">Reference proteome</keyword>
<evidence type="ECO:0000256" key="1">
    <source>
        <dbReference type="ARBA" id="ARBA00004196"/>
    </source>
</evidence>
<comment type="similarity">
    <text evidence="2">Belongs to the bacterial solute-binding protein 2 family.</text>
</comment>
<dbReference type="RefSeq" id="WP_030429005.1">
    <property type="nucleotide sequence ID" value="NZ_JOEF01000005.1"/>
</dbReference>
<organism evidence="6 7">
    <name type="scientific">Allokutzneria albata</name>
    <name type="common">Kibdelosporangium albatum</name>
    <dbReference type="NCBI Taxonomy" id="211114"/>
    <lineage>
        <taxon>Bacteria</taxon>
        <taxon>Bacillati</taxon>
        <taxon>Actinomycetota</taxon>
        <taxon>Actinomycetes</taxon>
        <taxon>Pseudonocardiales</taxon>
        <taxon>Pseudonocardiaceae</taxon>
        <taxon>Allokutzneria</taxon>
    </lineage>
</organism>
<feature type="signal peptide" evidence="4">
    <location>
        <begin position="1"/>
        <end position="21"/>
    </location>
</feature>
<dbReference type="GO" id="GO:0030246">
    <property type="term" value="F:carbohydrate binding"/>
    <property type="evidence" value="ECO:0007669"/>
    <property type="project" value="UniProtKB-ARBA"/>
</dbReference>
<dbReference type="CDD" id="cd20007">
    <property type="entry name" value="PBP1_ABC_sugar_binding-like"/>
    <property type="match status" value="1"/>
</dbReference>
<dbReference type="PANTHER" id="PTHR46847">
    <property type="entry name" value="D-ALLOSE-BINDING PERIPLASMIC PROTEIN-RELATED"/>
    <property type="match status" value="1"/>
</dbReference>
<name>A0A1G9XNT4_ALLAB</name>
<dbReference type="Proteomes" id="UP000183376">
    <property type="component" value="Chromosome I"/>
</dbReference>